<dbReference type="SUPFAM" id="SSF53335">
    <property type="entry name" value="S-adenosyl-L-methionine-dependent methyltransferases"/>
    <property type="match status" value="1"/>
</dbReference>
<accession>A0A0F9GWP8</accession>
<dbReference type="Gene3D" id="3.40.50.150">
    <property type="entry name" value="Vaccinia Virus protein VP39"/>
    <property type="match status" value="1"/>
</dbReference>
<comment type="caution">
    <text evidence="1">The sequence shown here is derived from an EMBL/GenBank/DDBJ whole genome shotgun (WGS) entry which is preliminary data.</text>
</comment>
<evidence type="ECO:0000313" key="1">
    <source>
        <dbReference type="EMBL" id="KKL73765.1"/>
    </source>
</evidence>
<proteinExistence type="predicted"/>
<reference evidence="1" key="1">
    <citation type="journal article" date="2015" name="Nature">
        <title>Complex archaea that bridge the gap between prokaryotes and eukaryotes.</title>
        <authorList>
            <person name="Spang A."/>
            <person name="Saw J.H."/>
            <person name="Jorgensen S.L."/>
            <person name="Zaremba-Niedzwiedzka K."/>
            <person name="Martijn J."/>
            <person name="Lind A.E."/>
            <person name="van Eijk R."/>
            <person name="Schleper C."/>
            <person name="Guy L."/>
            <person name="Ettema T.J."/>
        </authorList>
    </citation>
    <scope>NUCLEOTIDE SEQUENCE</scope>
</reference>
<sequence>MLQCYREFYKVLKEGGTMVLVVKNFIREKAVVRLDIDTIRLAEAVGFTLKDRWYFKLP</sequence>
<dbReference type="EMBL" id="LAZR01024862">
    <property type="protein sequence ID" value="KKL73765.1"/>
    <property type="molecule type" value="Genomic_DNA"/>
</dbReference>
<dbReference type="AlphaFoldDB" id="A0A0F9GWP8"/>
<evidence type="ECO:0008006" key="2">
    <source>
        <dbReference type="Google" id="ProtNLM"/>
    </source>
</evidence>
<name>A0A0F9GWP8_9ZZZZ</name>
<dbReference type="InterPro" id="IPR029063">
    <property type="entry name" value="SAM-dependent_MTases_sf"/>
</dbReference>
<protein>
    <recommendedName>
        <fullName evidence="2">Methyltransferase type 11 domain-containing protein</fullName>
    </recommendedName>
</protein>
<organism evidence="1">
    <name type="scientific">marine sediment metagenome</name>
    <dbReference type="NCBI Taxonomy" id="412755"/>
    <lineage>
        <taxon>unclassified sequences</taxon>
        <taxon>metagenomes</taxon>
        <taxon>ecological metagenomes</taxon>
    </lineage>
</organism>
<feature type="non-terminal residue" evidence="1">
    <location>
        <position position="58"/>
    </location>
</feature>
<gene>
    <name evidence="1" type="ORF">LCGC14_2071640</name>
</gene>